<keyword evidence="1" id="KW-0813">Transport</keyword>
<dbReference type="CDD" id="cd03219">
    <property type="entry name" value="ABC_Mj1267_LivG_branched"/>
    <property type="match status" value="1"/>
</dbReference>
<dbReference type="PANTHER" id="PTHR45772">
    <property type="entry name" value="CONSERVED COMPONENT OF ABC TRANSPORTER FOR NATURAL AMINO ACIDS-RELATED"/>
    <property type="match status" value="1"/>
</dbReference>
<feature type="compositionally biased region" description="Basic and acidic residues" evidence="4">
    <location>
        <begin position="1"/>
        <end position="12"/>
    </location>
</feature>
<dbReference type="InterPro" id="IPR032823">
    <property type="entry name" value="BCA_ABC_TP_C"/>
</dbReference>
<dbReference type="PROSITE" id="PS00211">
    <property type="entry name" value="ABC_TRANSPORTER_1"/>
    <property type="match status" value="1"/>
</dbReference>
<protein>
    <submittedName>
        <fullName evidence="6">ABC transporter ATP-binding protein</fullName>
    </submittedName>
</protein>
<dbReference type="SUPFAM" id="SSF52540">
    <property type="entry name" value="P-loop containing nucleoside triphosphate hydrolases"/>
    <property type="match status" value="1"/>
</dbReference>
<organism evidence="6 7">
    <name type="scientific">Pseudonocardia eucalypti</name>
    <dbReference type="NCBI Taxonomy" id="648755"/>
    <lineage>
        <taxon>Bacteria</taxon>
        <taxon>Bacillati</taxon>
        <taxon>Actinomycetota</taxon>
        <taxon>Actinomycetes</taxon>
        <taxon>Pseudonocardiales</taxon>
        <taxon>Pseudonocardiaceae</taxon>
        <taxon>Pseudonocardia</taxon>
    </lineage>
</organism>
<dbReference type="PANTHER" id="PTHR45772:SF7">
    <property type="entry name" value="AMINO ACID ABC TRANSPORTER ATP-BINDING PROTEIN"/>
    <property type="match status" value="1"/>
</dbReference>
<proteinExistence type="predicted"/>
<evidence type="ECO:0000313" key="7">
    <source>
        <dbReference type="Proteomes" id="UP001428817"/>
    </source>
</evidence>
<dbReference type="InterPro" id="IPR027417">
    <property type="entry name" value="P-loop_NTPase"/>
</dbReference>
<dbReference type="Pfam" id="PF12399">
    <property type="entry name" value="BCA_ABC_TP_C"/>
    <property type="match status" value="1"/>
</dbReference>
<dbReference type="InterPro" id="IPR017871">
    <property type="entry name" value="ABC_transporter-like_CS"/>
</dbReference>
<dbReference type="SMART" id="SM00382">
    <property type="entry name" value="AAA"/>
    <property type="match status" value="1"/>
</dbReference>
<dbReference type="InterPro" id="IPR003593">
    <property type="entry name" value="AAA+_ATPase"/>
</dbReference>
<keyword evidence="2" id="KW-0547">Nucleotide-binding</keyword>
<dbReference type="Gene3D" id="3.40.50.300">
    <property type="entry name" value="P-loop containing nucleotide triphosphate hydrolases"/>
    <property type="match status" value="1"/>
</dbReference>
<evidence type="ECO:0000259" key="5">
    <source>
        <dbReference type="PROSITE" id="PS50893"/>
    </source>
</evidence>
<gene>
    <name evidence="6" type="ORF">GCM10023321_25690</name>
</gene>
<evidence type="ECO:0000256" key="2">
    <source>
        <dbReference type="ARBA" id="ARBA00022741"/>
    </source>
</evidence>
<dbReference type="InterPro" id="IPR003439">
    <property type="entry name" value="ABC_transporter-like_ATP-bd"/>
</dbReference>
<accession>A0ABP9Q2G5</accession>
<evidence type="ECO:0000256" key="3">
    <source>
        <dbReference type="ARBA" id="ARBA00022840"/>
    </source>
</evidence>
<dbReference type="Proteomes" id="UP001428817">
    <property type="component" value="Unassembled WGS sequence"/>
</dbReference>
<evidence type="ECO:0000313" key="6">
    <source>
        <dbReference type="EMBL" id="GAA5154220.1"/>
    </source>
</evidence>
<sequence length="274" mass="29907">MTDEMIETRRAEPGTTDEQPTLELDNVTMRFGGVTALRGVSFTVEEGEIVALIGPNGAGKTTVFNVVTGVCRPTEGAVRFDGRRIDGMKRFRIAKSGIARTFQNIRLFHNMTALENVMVGADAHHRTGAVGAALGLPWHRKEERQGREKAAELLEFVGMSARAEDAAKNLSYGDQRRLEIARALATEPRLLLLDEPAAGMNPAEKKSLQGLIRRIRESGRTVLLIEHDVGLVMDISDHIAVLDFGQKIAEGLPREVRANAKVIEAYLGAPTDAS</sequence>
<evidence type="ECO:0000256" key="4">
    <source>
        <dbReference type="SAM" id="MobiDB-lite"/>
    </source>
</evidence>
<dbReference type="EMBL" id="BAABJP010000008">
    <property type="protein sequence ID" value="GAA5154220.1"/>
    <property type="molecule type" value="Genomic_DNA"/>
</dbReference>
<feature type="region of interest" description="Disordered" evidence="4">
    <location>
        <begin position="1"/>
        <end position="20"/>
    </location>
</feature>
<dbReference type="Pfam" id="PF00005">
    <property type="entry name" value="ABC_tran"/>
    <property type="match status" value="1"/>
</dbReference>
<name>A0ABP9Q2G5_9PSEU</name>
<dbReference type="GO" id="GO:0005524">
    <property type="term" value="F:ATP binding"/>
    <property type="evidence" value="ECO:0007669"/>
    <property type="project" value="UniProtKB-KW"/>
</dbReference>
<feature type="domain" description="ABC transporter" evidence="5">
    <location>
        <begin position="22"/>
        <end position="269"/>
    </location>
</feature>
<comment type="caution">
    <text evidence="6">The sequence shown here is derived from an EMBL/GenBank/DDBJ whole genome shotgun (WGS) entry which is preliminary data.</text>
</comment>
<dbReference type="InterPro" id="IPR051120">
    <property type="entry name" value="ABC_AA/LPS_Transport"/>
</dbReference>
<evidence type="ECO:0000256" key="1">
    <source>
        <dbReference type="ARBA" id="ARBA00022448"/>
    </source>
</evidence>
<dbReference type="PROSITE" id="PS50893">
    <property type="entry name" value="ABC_TRANSPORTER_2"/>
    <property type="match status" value="1"/>
</dbReference>
<reference evidence="7" key="1">
    <citation type="journal article" date="2019" name="Int. J. Syst. Evol. Microbiol.">
        <title>The Global Catalogue of Microorganisms (GCM) 10K type strain sequencing project: providing services to taxonomists for standard genome sequencing and annotation.</title>
        <authorList>
            <consortium name="The Broad Institute Genomics Platform"/>
            <consortium name="The Broad Institute Genome Sequencing Center for Infectious Disease"/>
            <person name="Wu L."/>
            <person name="Ma J."/>
        </authorList>
    </citation>
    <scope>NUCLEOTIDE SEQUENCE [LARGE SCALE GENOMIC DNA]</scope>
    <source>
        <strain evidence="7">JCM 18303</strain>
    </source>
</reference>
<keyword evidence="7" id="KW-1185">Reference proteome</keyword>
<keyword evidence="3 6" id="KW-0067">ATP-binding</keyword>